<evidence type="ECO:0000313" key="4">
    <source>
        <dbReference type="Proteomes" id="UP000762676"/>
    </source>
</evidence>
<proteinExistence type="predicted"/>
<evidence type="ECO:0000313" key="3">
    <source>
        <dbReference type="EMBL" id="GFR86493.1"/>
    </source>
</evidence>
<feature type="chain" id="PRO_5043382967" evidence="1">
    <location>
        <begin position="28"/>
        <end position="196"/>
    </location>
</feature>
<dbReference type="AlphaFoldDB" id="A0AAV4GNL8"/>
<gene>
    <name evidence="3" type="ORF">ElyMa_002469500</name>
</gene>
<keyword evidence="4" id="KW-1185">Reference proteome</keyword>
<dbReference type="PANTHER" id="PTHR10334">
    <property type="entry name" value="CYSTEINE-RICH SECRETORY PROTEIN-RELATED"/>
    <property type="match status" value="1"/>
</dbReference>
<dbReference type="InterPro" id="IPR035940">
    <property type="entry name" value="CAP_sf"/>
</dbReference>
<sequence>MSAKPISPKMHLLALTLVLVVSPLTFGAIHDLTSSDKNHILKKHNDYRQAEPAKTMPDLTWSDALAKEAQAWTDKCGFSHQSGKPWGENIAAKSARSGTSNTGAIDYMINLWTKEAQYNTDGSFSCCSRSEHRCCHLTQVVWAKTTEVGCGMTLCPTLTTSSGSMSNAAFMACYYNPPGNKPVSKCIFDWSPYEQN</sequence>
<comment type="caution">
    <text evidence="3">The sequence shown here is derived from an EMBL/GenBank/DDBJ whole genome shotgun (WGS) entry which is preliminary data.</text>
</comment>
<evidence type="ECO:0000259" key="2">
    <source>
        <dbReference type="SMART" id="SM00198"/>
    </source>
</evidence>
<dbReference type="EMBL" id="BMAT01005054">
    <property type="protein sequence ID" value="GFR86493.1"/>
    <property type="molecule type" value="Genomic_DNA"/>
</dbReference>
<reference evidence="3 4" key="1">
    <citation type="journal article" date="2021" name="Elife">
        <title>Chloroplast acquisition without the gene transfer in kleptoplastic sea slugs, Plakobranchus ocellatus.</title>
        <authorList>
            <person name="Maeda T."/>
            <person name="Takahashi S."/>
            <person name="Yoshida T."/>
            <person name="Shimamura S."/>
            <person name="Takaki Y."/>
            <person name="Nagai Y."/>
            <person name="Toyoda A."/>
            <person name="Suzuki Y."/>
            <person name="Arimoto A."/>
            <person name="Ishii H."/>
            <person name="Satoh N."/>
            <person name="Nishiyama T."/>
            <person name="Hasebe M."/>
            <person name="Maruyama T."/>
            <person name="Minagawa J."/>
            <person name="Obokata J."/>
            <person name="Shigenobu S."/>
        </authorList>
    </citation>
    <scope>NUCLEOTIDE SEQUENCE [LARGE SCALE GENOMIC DNA]</scope>
</reference>
<dbReference type="Gene3D" id="3.40.33.10">
    <property type="entry name" value="CAP"/>
    <property type="match status" value="1"/>
</dbReference>
<dbReference type="InterPro" id="IPR014044">
    <property type="entry name" value="CAP_dom"/>
</dbReference>
<feature type="domain" description="SCP" evidence="2">
    <location>
        <begin position="35"/>
        <end position="183"/>
    </location>
</feature>
<dbReference type="SMART" id="SM00198">
    <property type="entry name" value="SCP"/>
    <property type="match status" value="1"/>
</dbReference>
<dbReference type="CDD" id="cd05380">
    <property type="entry name" value="CAP_euk"/>
    <property type="match status" value="1"/>
</dbReference>
<dbReference type="Proteomes" id="UP000762676">
    <property type="component" value="Unassembled WGS sequence"/>
</dbReference>
<name>A0AAV4GNL8_9GAST</name>
<feature type="signal peptide" evidence="1">
    <location>
        <begin position="1"/>
        <end position="27"/>
    </location>
</feature>
<keyword evidence="1" id="KW-0732">Signal</keyword>
<protein>
    <submittedName>
        <fullName evidence="3">Venom allergen 5</fullName>
    </submittedName>
</protein>
<dbReference type="InterPro" id="IPR001283">
    <property type="entry name" value="CRISP-related"/>
</dbReference>
<accession>A0AAV4GNL8</accession>
<dbReference type="PRINTS" id="PR00837">
    <property type="entry name" value="V5TPXLIKE"/>
</dbReference>
<dbReference type="SUPFAM" id="SSF55797">
    <property type="entry name" value="PR-1-like"/>
    <property type="match status" value="1"/>
</dbReference>
<evidence type="ECO:0000256" key="1">
    <source>
        <dbReference type="SAM" id="SignalP"/>
    </source>
</evidence>
<organism evidence="3 4">
    <name type="scientific">Elysia marginata</name>
    <dbReference type="NCBI Taxonomy" id="1093978"/>
    <lineage>
        <taxon>Eukaryota</taxon>
        <taxon>Metazoa</taxon>
        <taxon>Spiralia</taxon>
        <taxon>Lophotrochozoa</taxon>
        <taxon>Mollusca</taxon>
        <taxon>Gastropoda</taxon>
        <taxon>Heterobranchia</taxon>
        <taxon>Euthyneura</taxon>
        <taxon>Panpulmonata</taxon>
        <taxon>Sacoglossa</taxon>
        <taxon>Placobranchoidea</taxon>
        <taxon>Plakobranchidae</taxon>
        <taxon>Elysia</taxon>
    </lineage>
</organism>
<dbReference type="Pfam" id="PF00188">
    <property type="entry name" value="CAP"/>
    <property type="match status" value="1"/>
</dbReference>